<name>A0A9P7RKJ3_9PEZI</name>
<dbReference type="AlphaFoldDB" id="A0A9P7RKJ3"/>
<organism evidence="1 2">
    <name type="scientific">Colletotrichum scovillei</name>
    <dbReference type="NCBI Taxonomy" id="1209932"/>
    <lineage>
        <taxon>Eukaryota</taxon>
        <taxon>Fungi</taxon>
        <taxon>Dikarya</taxon>
        <taxon>Ascomycota</taxon>
        <taxon>Pezizomycotina</taxon>
        <taxon>Sordariomycetes</taxon>
        <taxon>Hypocreomycetidae</taxon>
        <taxon>Glomerellales</taxon>
        <taxon>Glomerellaceae</taxon>
        <taxon>Colletotrichum</taxon>
        <taxon>Colletotrichum acutatum species complex</taxon>
    </lineage>
</organism>
<gene>
    <name evidence="1" type="ORF">JMJ77_006896</name>
</gene>
<keyword evidence="2" id="KW-1185">Reference proteome</keyword>
<dbReference type="EMBL" id="JAESDN010000001">
    <property type="protein sequence ID" value="KAG7059534.1"/>
    <property type="molecule type" value="Genomic_DNA"/>
</dbReference>
<evidence type="ECO:0000313" key="2">
    <source>
        <dbReference type="Proteomes" id="UP000699042"/>
    </source>
</evidence>
<evidence type="ECO:0000313" key="1">
    <source>
        <dbReference type="EMBL" id="KAG7059534.1"/>
    </source>
</evidence>
<dbReference type="Proteomes" id="UP000699042">
    <property type="component" value="Unassembled WGS sequence"/>
</dbReference>
<comment type="caution">
    <text evidence="1">The sequence shown here is derived from an EMBL/GenBank/DDBJ whole genome shotgun (WGS) entry which is preliminary data.</text>
</comment>
<reference evidence="1" key="1">
    <citation type="submission" date="2021-05" db="EMBL/GenBank/DDBJ databases">
        <title>Comparative genomics of three Colletotrichum scovillei strains and genetic complementation revealed genes involved fungal growth and virulence on chili pepper.</title>
        <authorList>
            <person name="Hsieh D.-K."/>
            <person name="Chuang S.-C."/>
            <person name="Chen C.-Y."/>
            <person name="Chao Y.-T."/>
            <person name="Lu M.-Y.J."/>
            <person name="Lee M.-H."/>
            <person name="Shih M.-C."/>
        </authorList>
    </citation>
    <scope>NUCLEOTIDE SEQUENCE</scope>
    <source>
        <strain evidence="1">Coll-153</strain>
    </source>
</reference>
<sequence length="61" mass="6950">MLRLRAGKASISTTSVSVAVDDSFFAAISSGDNYMLDFEIIWRCPDIWFPGIWMGPWFMLE</sequence>
<protein>
    <submittedName>
        <fullName evidence="1">Uncharacterized protein</fullName>
    </submittedName>
</protein>
<accession>A0A9P7RKJ3</accession>
<proteinExistence type="predicted"/>